<dbReference type="InterPro" id="IPR029787">
    <property type="entry name" value="Nucleotide_cyclase"/>
</dbReference>
<dbReference type="InterPro" id="IPR043128">
    <property type="entry name" value="Rev_trsase/Diguanyl_cyclase"/>
</dbReference>
<evidence type="ECO:0000313" key="3">
    <source>
        <dbReference type="EMBL" id="WXG67388.1"/>
    </source>
</evidence>
<feature type="domain" description="GGDEF" evidence="2">
    <location>
        <begin position="335"/>
        <end position="464"/>
    </location>
</feature>
<feature type="transmembrane region" description="Helical" evidence="1">
    <location>
        <begin position="13"/>
        <end position="33"/>
    </location>
</feature>
<keyword evidence="3" id="KW-0808">Transferase</keyword>
<organism evidence="3 4">
    <name type="scientific">Rhodococcus sovatensis</name>
    <dbReference type="NCBI Taxonomy" id="1805840"/>
    <lineage>
        <taxon>Bacteria</taxon>
        <taxon>Bacillati</taxon>
        <taxon>Actinomycetota</taxon>
        <taxon>Actinomycetes</taxon>
        <taxon>Mycobacteriales</taxon>
        <taxon>Nocardiaceae</taxon>
        <taxon>Rhodococcus</taxon>
    </lineage>
</organism>
<dbReference type="NCBIfam" id="TIGR00254">
    <property type="entry name" value="GGDEF"/>
    <property type="match status" value="1"/>
</dbReference>
<evidence type="ECO:0000259" key="2">
    <source>
        <dbReference type="PROSITE" id="PS50887"/>
    </source>
</evidence>
<sequence length="472" mass="50183">MAASRLSPEAVDAARRSALIGVAVLVACLFGIATRLPETLAVFWPANALLLGILLRSPRSATPATWSCAALGFVLADAVTGSPLVANLVLTLCNLVGVSAGFALYRFIGQSRPWLERVQSLTLLAVLIVAASTAAGIAGGFANAVLQGQSWEEGATRWFVGEFLNFMSVMPAVLTAPTLSSLRRIRGLREMSARLRRTVPAAALLALGLILVWFVGGAGAITFATPALVVAALMTGVFVTSMFILTTTVWMLILTADGHLGIPGLDPAMPVTLSVSIGLSFLAIAPVAVACVTNERRTALAALRRAVAHDDLTGALRRDEFYRRVQNLTRDWGAGSATIMMMDLDHFKSLNDTHGHSAGDAALERFADDVRSQLRGGHLFARLGGEEFAIYLRDTSDHDAFALADSIRVGQYNRATESLTGHGVTVSIGIATGSDTVENLVVAADRALYDAKRKGRNRIVLARGADEFDWTR</sequence>
<feature type="transmembrane region" description="Helical" evidence="1">
    <location>
        <begin position="158"/>
        <end position="179"/>
    </location>
</feature>
<dbReference type="PANTHER" id="PTHR45138:SF9">
    <property type="entry name" value="DIGUANYLATE CYCLASE DGCM-RELATED"/>
    <property type="match status" value="1"/>
</dbReference>
<accession>A0ABZ2PJV0</accession>
<keyword evidence="4" id="KW-1185">Reference proteome</keyword>
<dbReference type="PROSITE" id="PS51257">
    <property type="entry name" value="PROKAR_LIPOPROTEIN"/>
    <property type="match status" value="1"/>
</dbReference>
<dbReference type="SMART" id="SM00267">
    <property type="entry name" value="GGDEF"/>
    <property type="match status" value="1"/>
</dbReference>
<feature type="transmembrane region" description="Helical" evidence="1">
    <location>
        <begin position="268"/>
        <end position="289"/>
    </location>
</feature>
<dbReference type="EMBL" id="CP147846">
    <property type="protein sequence ID" value="WXG67388.1"/>
    <property type="molecule type" value="Genomic_DNA"/>
</dbReference>
<dbReference type="EC" id="2.7.7.65" evidence="3"/>
<feature type="transmembrane region" description="Helical" evidence="1">
    <location>
        <begin position="199"/>
        <end position="221"/>
    </location>
</feature>
<dbReference type="Gene3D" id="3.30.70.270">
    <property type="match status" value="1"/>
</dbReference>
<gene>
    <name evidence="3" type="ORF">WDS16_19335</name>
</gene>
<keyword evidence="1" id="KW-1133">Transmembrane helix</keyword>
<feature type="transmembrane region" description="Helical" evidence="1">
    <location>
        <begin position="88"/>
        <end position="108"/>
    </location>
</feature>
<keyword evidence="1" id="KW-0812">Transmembrane</keyword>
<dbReference type="SUPFAM" id="SSF55073">
    <property type="entry name" value="Nucleotide cyclase"/>
    <property type="match status" value="1"/>
</dbReference>
<feature type="transmembrane region" description="Helical" evidence="1">
    <location>
        <begin position="120"/>
        <end position="146"/>
    </location>
</feature>
<dbReference type="RefSeq" id="WP_338886900.1">
    <property type="nucleotide sequence ID" value="NZ_CP147846.1"/>
</dbReference>
<reference evidence="3 4" key="1">
    <citation type="submission" date="2024-03" db="EMBL/GenBank/DDBJ databases">
        <title>Natural products discovery in diverse microorganisms through a two-stage MS feature dereplication strategy.</title>
        <authorList>
            <person name="Zhang R."/>
        </authorList>
    </citation>
    <scope>NUCLEOTIDE SEQUENCE [LARGE SCALE GENOMIC DNA]</scope>
    <source>
        <strain evidence="3 4">18930</strain>
    </source>
</reference>
<protein>
    <submittedName>
        <fullName evidence="3">Diguanylate cyclase</fullName>
        <ecNumber evidence="3">2.7.7.65</ecNumber>
    </submittedName>
</protein>
<dbReference type="PROSITE" id="PS50887">
    <property type="entry name" value="GGDEF"/>
    <property type="match status" value="1"/>
</dbReference>
<feature type="transmembrane region" description="Helical" evidence="1">
    <location>
        <begin position="227"/>
        <end position="256"/>
    </location>
</feature>
<keyword evidence="1" id="KW-0472">Membrane</keyword>
<evidence type="ECO:0000256" key="1">
    <source>
        <dbReference type="SAM" id="Phobius"/>
    </source>
</evidence>
<keyword evidence="3" id="KW-0548">Nucleotidyltransferase</keyword>
<dbReference type="InterPro" id="IPR000160">
    <property type="entry name" value="GGDEF_dom"/>
</dbReference>
<dbReference type="PANTHER" id="PTHR45138">
    <property type="entry name" value="REGULATORY COMPONENTS OF SENSORY TRANSDUCTION SYSTEM"/>
    <property type="match status" value="1"/>
</dbReference>
<dbReference type="GO" id="GO:0052621">
    <property type="term" value="F:diguanylate cyclase activity"/>
    <property type="evidence" value="ECO:0007669"/>
    <property type="project" value="UniProtKB-EC"/>
</dbReference>
<name>A0ABZ2PJV0_9NOCA</name>
<dbReference type="CDD" id="cd01949">
    <property type="entry name" value="GGDEF"/>
    <property type="match status" value="1"/>
</dbReference>
<dbReference type="Pfam" id="PF00990">
    <property type="entry name" value="GGDEF"/>
    <property type="match status" value="1"/>
</dbReference>
<dbReference type="Proteomes" id="UP001432000">
    <property type="component" value="Chromosome"/>
</dbReference>
<evidence type="ECO:0000313" key="4">
    <source>
        <dbReference type="Proteomes" id="UP001432000"/>
    </source>
</evidence>
<proteinExistence type="predicted"/>
<dbReference type="InterPro" id="IPR050469">
    <property type="entry name" value="Diguanylate_Cyclase"/>
</dbReference>